<dbReference type="InterPro" id="IPR016431">
    <property type="entry name" value="Pyrv-formate_lyase-activ_prd"/>
</dbReference>
<name>A0A2G9YV43_9BACT</name>
<keyword evidence="4 5" id="KW-0411">Iron-sulfur</keyword>
<dbReference type="PIRSF" id="PIRSF004869">
    <property type="entry name" value="PflX_prd"/>
    <property type="match status" value="1"/>
</dbReference>
<keyword evidence="3 5" id="KW-0408">Iron</keyword>
<dbReference type="InterPro" id="IPR058240">
    <property type="entry name" value="rSAM_sf"/>
</dbReference>
<keyword evidence="1 5" id="KW-0949">S-adenosyl-L-methionine</keyword>
<evidence type="ECO:0000256" key="4">
    <source>
        <dbReference type="ARBA" id="ARBA00023014"/>
    </source>
</evidence>
<sequence>MNMEKTIKIAWWGLHFGEEEPFVEKKGAGTIFFTGCNLRCVYCQNYQISQQGIGKNYSLPELIEIMLKLQEMGALNIDLVTPTIWAKQIKEAIIEAKKGGLTIPILWNSNAYEDVEMLKEFEGLVDIYLPDFKYSDDELGFRYSGIKNYSKKASEAIREMHRQVGNLKLDEKGIAQKGIVVRHLILPNNIENSLKVLECIKDIDNNIYISLMSQYEPIHKAKDLPELNRIITKKELGKVFDRLVELGFENGWVQDIESHSDFLPDFTKENPFKK</sequence>
<evidence type="ECO:0000313" key="8">
    <source>
        <dbReference type="Proteomes" id="UP000229976"/>
    </source>
</evidence>
<dbReference type="SFLD" id="SFLDS00029">
    <property type="entry name" value="Radical_SAM"/>
    <property type="match status" value="1"/>
</dbReference>
<evidence type="ECO:0000313" key="7">
    <source>
        <dbReference type="EMBL" id="PIP23062.1"/>
    </source>
</evidence>
<comment type="cofactor">
    <cofactor evidence="5">
        <name>[4Fe-4S] cluster</name>
        <dbReference type="ChEBI" id="CHEBI:49883"/>
    </cofactor>
    <text evidence="5">Binds 1 [4Fe-4S] cluster. The cluster is coordinated with 3 cysteines and an exchangeable S-adenosyl-L-methionine.</text>
</comment>
<proteinExistence type="predicted"/>
<evidence type="ECO:0000256" key="3">
    <source>
        <dbReference type="ARBA" id="ARBA00023004"/>
    </source>
</evidence>
<dbReference type="GO" id="GO:0003824">
    <property type="term" value="F:catalytic activity"/>
    <property type="evidence" value="ECO:0007669"/>
    <property type="project" value="InterPro"/>
</dbReference>
<feature type="binding site" evidence="5">
    <location>
        <position position="36"/>
    </location>
    <ligand>
        <name>[4Fe-4S] cluster</name>
        <dbReference type="ChEBI" id="CHEBI:49883"/>
        <note>4Fe-4S-S-AdoMet</note>
    </ligand>
</feature>
<comment type="caution">
    <text evidence="7">The sequence shown here is derived from an EMBL/GenBank/DDBJ whole genome shotgun (WGS) entry which is preliminary data.</text>
</comment>
<dbReference type="AlphaFoldDB" id="A0A2G9YV43"/>
<evidence type="ECO:0000256" key="5">
    <source>
        <dbReference type="PIRSR" id="PIRSR004869-50"/>
    </source>
</evidence>
<dbReference type="PANTHER" id="PTHR43075">
    <property type="entry name" value="FORMATE LYASE ACTIVATING ENZYME, PUTATIVE (AFU_ORTHOLOGUE AFUA_2G15630)-RELATED"/>
    <property type="match status" value="1"/>
</dbReference>
<feature type="binding site" evidence="5">
    <location>
        <position position="40"/>
    </location>
    <ligand>
        <name>[4Fe-4S] cluster</name>
        <dbReference type="ChEBI" id="CHEBI:49883"/>
        <note>4Fe-4S-S-AdoMet</note>
    </ligand>
</feature>
<gene>
    <name evidence="7" type="ORF">COX37_00660</name>
</gene>
<accession>A0A2G9YV43</accession>
<dbReference type="InterPro" id="IPR007197">
    <property type="entry name" value="rSAM"/>
</dbReference>
<organism evidence="7 8">
    <name type="scientific">Candidatus Nealsonbacteria bacterium CG23_combo_of_CG06-09_8_20_14_all_39_17</name>
    <dbReference type="NCBI Taxonomy" id="1974722"/>
    <lineage>
        <taxon>Bacteria</taxon>
        <taxon>Candidatus Nealsoniibacteriota</taxon>
    </lineage>
</organism>
<dbReference type="GO" id="GO:0046872">
    <property type="term" value="F:metal ion binding"/>
    <property type="evidence" value="ECO:0007669"/>
    <property type="project" value="UniProtKB-KW"/>
</dbReference>
<dbReference type="InterPro" id="IPR040085">
    <property type="entry name" value="MJ0674-like"/>
</dbReference>
<protein>
    <submittedName>
        <fullName evidence="7">Radical SAM protein</fullName>
    </submittedName>
</protein>
<keyword evidence="2 5" id="KW-0479">Metal-binding</keyword>
<evidence type="ECO:0000256" key="2">
    <source>
        <dbReference type="ARBA" id="ARBA00022723"/>
    </source>
</evidence>
<dbReference type="SUPFAM" id="SSF102114">
    <property type="entry name" value="Radical SAM enzymes"/>
    <property type="match status" value="1"/>
</dbReference>
<dbReference type="Pfam" id="PF04055">
    <property type="entry name" value="Radical_SAM"/>
    <property type="match status" value="1"/>
</dbReference>
<reference evidence="7 8" key="1">
    <citation type="submission" date="2017-09" db="EMBL/GenBank/DDBJ databases">
        <title>Depth-based differentiation of microbial function through sediment-hosted aquifers and enrichment of novel symbionts in the deep terrestrial subsurface.</title>
        <authorList>
            <person name="Probst A.J."/>
            <person name="Ladd B."/>
            <person name="Jarett J.K."/>
            <person name="Geller-Mcgrath D.E."/>
            <person name="Sieber C.M."/>
            <person name="Emerson J.B."/>
            <person name="Anantharaman K."/>
            <person name="Thomas B.C."/>
            <person name="Malmstrom R."/>
            <person name="Stieglmeier M."/>
            <person name="Klingl A."/>
            <person name="Woyke T."/>
            <person name="Ryan C.M."/>
            <person name="Banfield J.F."/>
        </authorList>
    </citation>
    <scope>NUCLEOTIDE SEQUENCE [LARGE SCALE GENOMIC DNA]</scope>
    <source>
        <strain evidence="7">CG23_combo_of_CG06-09_8_20_14_all_39_17</strain>
    </source>
</reference>
<feature type="domain" description="Radical SAM core" evidence="6">
    <location>
        <begin position="31"/>
        <end position="162"/>
    </location>
</feature>
<dbReference type="GO" id="GO:0051536">
    <property type="term" value="F:iron-sulfur cluster binding"/>
    <property type="evidence" value="ECO:0007669"/>
    <property type="project" value="UniProtKB-KW"/>
</dbReference>
<evidence type="ECO:0000259" key="6">
    <source>
        <dbReference type="Pfam" id="PF04055"/>
    </source>
</evidence>
<dbReference type="EMBL" id="PCRO01000009">
    <property type="protein sequence ID" value="PIP23062.1"/>
    <property type="molecule type" value="Genomic_DNA"/>
</dbReference>
<dbReference type="Proteomes" id="UP000229976">
    <property type="component" value="Unassembled WGS sequence"/>
</dbReference>
<dbReference type="CDD" id="cd01335">
    <property type="entry name" value="Radical_SAM"/>
    <property type="match status" value="1"/>
</dbReference>
<dbReference type="InterPro" id="IPR013785">
    <property type="entry name" value="Aldolase_TIM"/>
</dbReference>
<feature type="binding site" evidence="5">
    <location>
        <position position="43"/>
    </location>
    <ligand>
        <name>[4Fe-4S] cluster</name>
        <dbReference type="ChEBI" id="CHEBI:49883"/>
        <note>4Fe-4S-S-AdoMet</note>
    </ligand>
</feature>
<evidence type="ECO:0000256" key="1">
    <source>
        <dbReference type="ARBA" id="ARBA00022691"/>
    </source>
</evidence>
<dbReference type="PANTHER" id="PTHR43075:SF1">
    <property type="entry name" value="FORMATE LYASE ACTIVATING ENZYME, PUTATIVE (AFU_ORTHOLOGUE AFUA_2G15630)-RELATED"/>
    <property type="match status" value="1"/>
</dbReference>
<dbReference type="Gene3D" id="3.20.20.70">
    <property type="entry name" value="Aldolase class I"/>
    <property type="match status" value="1"/>
</dbReference>